<evidence type="ECO:0000313" key="1">
    <source>
        <dbReference type="EMBL" id="MFM0102188.1"/>
    </source>
</evidence>
<sequence>MTIVIIVDSGAGTAGAAPKPVSLEADGPIAQAASGKTIETTRRLIERMFVILFLGCGYSVSAKNLPTKRIAEADSFSYRLGPQFLGFDSLVLHH</sequence>
<reference evidence="1 2" key="1">
    <citation type="journal article" date="2024" name="Chem. Sci.">
        <title>Discovery of megapolipeptins by genome mining of a Burkholderiales bacteria collection.</title>
        <authorList>
            <person name="Paulo B.S."/>
            <person name="Recchia M.J.J."/>
            <person name="Lee S."/>
            <person name="Fergusson C.H."/>
            <person name="Romanowski S.B."/>
            <person name="Hernandez A."/>
            <person name="Krull N."/>
            <person name="Liu D.Y."/>
            <person name="Cavanagh H."/>
            <person name="Bos A."/>
            <person name="Gray C.A."/>
            <person name="Murphy B.T."/>
            <person name="Linington R.G."/>
            <person name="Eustaquio A.S."/>
        </authorList>
    </citation>
    <scope>NUCLEOTIDE SEQUENCE [LARGE SCALE GENOMIC DNA]</scope>
    <source>
        <strain evidence="1 2">RL18-126-BIB-B</strain>
    </source>
</reference>
<dbReference type="Proteomes" id="UP001629235">
    <property type="component" value="Unassembled WGS sequence"/>
</dbReference>
<protein>
    <submittedName>
        <fullName evidence="1">Uncharacterized protein</fullName>
    </submittedName>
</protein>
<keyword evidence="2" id="KW-1185">Reference proteome</keyword>
<proteinExistence type="predicted"/>
<evidence type="ECO:0000313" key="2">
    <source>
        <dbReference type="Proteomes" id="UP001629235"/>
    </source>
</evidence>
<organism evidence="1 2">
    <name type="scientific">Paraburkholderia rhynchosiae</name>
    <dbReference type="NCBI Taxonomy" id="487049"/>
    <lineage>
        <taxon>Bacteria</taxon>
        <taxon>Pseudomonadati</taxon>
        <taxon>Pseudomonadota</taxon>
        <taxon>Betaproteobacteria</taxon>
        <taxon>Burkholderiales</taxon>
        <taxon>Burkholderiaceae</taxon>
        <taxon>Paraburkholderia</taxon>
    </lineage>
</organism>
<accession>A0ACC7N570</accession>
<dbReference type="EMBL" id="JAQQDW010000002">
    <property type="protein sequence ID" value="MFM0102188.1"/>
    <property type="molecule type" value="Genomic_DNA"/>
</dbReference>
<name>A0ACC7N570_9BURK</name>
<comment type="caution">
    <text evidence="1">The sequence shown here is derived from an EMBL/GenBank/DDBJ whole genome shotgun (WGS) entry which is preliminary data.</text>
</comment>
<gene>
    <name evidence="1" type="ORF">PQR01_01440</name>
</gene>